<name>A0ABU9DXC1_9FLAO</name>
<reference evidence="8 9" key="1">
    <citation type="submission" date="2024-04" db="EMBL/GenBank/DDBJ databases">
        <title>draft genome sequnece of Flavobacterium buctense JCM 30750.</title>
        <authorList>
            <person name="Kim D.-U."/>
        </authorList>
    </citation>
    <scope>NUCLEOTIDE SEQUENCE [LARGE SCALE GENOMIC DNA]</scope>
    <source>
        <strain evidence="8 9">JCM 30750</strain>
    </source>
</reference>
<evidence type="ECO:0000256" key="5">
    <source>
        <dbReference type="ARBA" id="ARBA00047664"/>
    </source>
</evidence>
<feature type="binding site" evidence="6">
    <location>
        <position position="101"/>
    </location>
    <ligand>
        <name>(6R)-10-formyltetrahydrofolate</name>
        <dbReference type="ChEBI" id="CHEBI:195366"/>
    </ligand>
</feature>
<evidence type="ECO:0000313" key="8">
    <source>
        <dbReference type="EMBL" id="MEK8178878.1"/>
    </source>
</evidence>
<evidence type="ECO:0000313" key="9">
    <source>
        <dbReference type="Proteomes" id="UP001491349"/>
    </source>
</evidence>
<dbReference type="EC" id="2.1.2.2" evidence="6"/>
<dbReference type="PANTHER" id="PTHR43369">
    <property type="entry name" value="PHOSPHORIBOSYLGLYCINAMIDE FORMYLTRANSFERASE"/>
    <property type="match status" value="1"/>
</dbReference>
<evidence type="ECO:0000256" key="6">
    <source>
        <dbReference type="HAMAP-Rule" id="MF_01930"/>
    </source>
</evidence>
<dbReference type="InterPro" id="IPR001555">
    <property type="entry name" value="GART_AS"/>
</dbReference>
<evidence type="ECO:0000256" key="3">
    <source>
        <dbReference type="ARBA" id="ARBA00022755"/>
    </source>
</evidence>
<dbReference type="PROSITE" id="PS00373">
    <property type="entry name" value="GART"/>
    <property type="match status" value="1"/>
</dbReference>
<feature type="domain" description="Formyl transferase N-terminal" evidence="7">
    <location>
        <begin position="2"/>
        <end position="181"/>
    </location>
</feature>
<evidence type="ECO:0000256" key="2">
    <source>
        <dbReference type="ARBA" id="ARBA00022679"/>
    </source>
</evidence>
<comment type="catalytic activity">
    <reaction evidence="5 6">
        <text>N(1)-(5-phospho-beta-D-ribosyl)glycinamide + (6R)-10-formyltetrahydrofolate = N(2)-formyl-N(1)-(5-phospho-beta-D-ribosyl)glycinamide + (6S)-5,6,7,8-tetrahydrofolate + H(+)</text>
        <dbReference type="Rhea" id="RHEA:15053"/>
        <dbReference type="ChEBI" id="CHEBI:15378"/>
        <dbReference type="ChEBI" id="CHEBI:57453"/>
        <dbReference type="ChEBI" id="CHEBI:143788"/>
        <dbReference type="ChEBI" id="CHEBI:147286"/>
        <dbReference type="ChEBI" id="CHEBI:195366"/>
        <dbReference type="EC" id="2.1.2.2"/>
    </reaction>
</comment>
<dbReference type="Proteomes" id="UP001491349">
    <property type="component" value="Unassembled WGS sequence"/>
</dbReference>
<dbReference type="PANTHER" id="PTHR43369:SF2">
    <property type="entry name" value="PHOSPHORIBOSYLGLYCINAMIDE FORMYLTRANSFERASE"/>
    <property type="match status" value="1"/>
</dbReference>
<proteinExistence type="inferred from homology"/>
<dbReference type="EMBL" id="JBBPCB010000001">
    <property type="protein sequence ID" value="MEK8178878.1"/>
    <property type="molecule type" value="Genomic_DNA"/>
</dbReference>
<evidence type="ECO:0000256" key="4">
    <source>
        <dbReference type="ARBA" id="ARBA00038440"/>
    </source>
</evidence>
<dbReference type="CDD" id="cd08645">
    <property type="entry name" value="FMT_core_GART"/>
    <property type="match status" value="1"/>
</dbReference>
<evidence type="ECO:0000259" key="7">
    <source>
        <dbReference type="Pfam" id="PF00551"/>
    </source>
</evidence>
<keyword evidence="2 6" id="KW-0808">Transferase</keyword>
<sequence>MKKILLFASGTGSNVENIIQYFKNNDNISIVGIFTNNLHAKVLEKAKRHNIPSLVFNKTELNEGSVLEKINKLQPDLIVLAGFLLKFPEQIIKVYPNKIINIHPALLPKYGGKGMYGMNVHQAILENKEKETGITIHYVNEHYDEGEFIFQQNVNIEECDSPEAIAVKVQSLEHEHFPKVIAQLLTPNS</sequence>
<protein>
    <recommendedName>
        <fullName evidence="6">Phosphoribosylglycinamide formyltransferase</fullName>
        <ecNumber evidence="6">2.1.2.2</ecNumber>
    </recommendedName>
    <alternativeName>
        <fullName evidence="6">5'-phosphoribosylglycinamide transformylase</fullName>
    </alternativeName>
    <alternativeName>
        <fullName evidence="6">GAR transformylase</fullName>
        <shortName evidence="6">GART</shortName>
    </alternativeName>
</protein>
<comment type="function">
    <text evidence="6">Catalyzes the transfer of a formyl group from 10-formyltetrahydrofolate to 5-phospho-ribosyl-glycinamide (GAR), producing 5-phospho-ribosyl-N-formylglycinamide (FGAR) and tetrahydrofolate.</text>
</comment>
<dbReference type="RefSeq" id="WP_187659024.1">
    <property type="nucleotide sequence ID" value="NZ_JACTAB010000001.1"/>
</dbReference>
<dbReference type="SUPFAM" id="SSF53328">
    <property type="entry name" value="Formyltransferase"/>
    <property type="match status" value="1"/>
</dbReference>
<organism evidence="8 9">
    <name type="scientific">Flavobacterium buctense</name>
    <dbReference type="NCBI Taxonomy" id="1648146"/>
    <lineage>
        <taxon>Bacteria</taxon>
        <taxon>Pseudomonadati</taxon>
        <taxon>Bacteroidota</taxon>
        <taxon>Flavobacteriia</taxon>
        <taxon>Flavobacteriales</taxon>
        <taxon>Flavobacteriaceae</taxon>
        <taxon>Flavobacterium</taxon>
    </lineage>
</organism>
<dbReference type="InterPro" id="IPR036477">
    <property type="entry name" value="Formyl_transf_N_sf"/>
</dbReference>
<keyword evidence="3 6" id="KW-0658">Purine biosynthesis</keyword>
<dbReference type="Gene3D" id="3.40.50.170">
    <property type="entry name" value="Formyl transferase, N-terminal domain"/>
    <property type="match status" value="1"/>
</dbReference>
<gene>
    <name evidence="6" type="primary">purN</name>
    <name evidence="8" type="ORF">WMW71_00875</name>
</gene>
<dbReference type="HAMAP" id="MF_01930">
    <property type="entry name" value="PurN"/>
    <property type="match status" value="1"/>
</dbReference>
<feature type="binding site" evidence="6">
    <location>
        <begin position="12"/>
        <end position="14"/>
    </location>
    <ligand>
        <name>N(1)-(5-phospho-beta-D-ribosyl)glycinamide</name>
        <dbReference type="ChEBI" id="CHEBI:143788"/>
    </ligand>
</feature>
<feature type="binding site" evidence="6">
    <location>
        <position position="58"/>
    </location>
    <ligand>
        <name>(6R)-10-formyltetrahydrofolate</name>
        <dbReference type="ChEBI" id="CHEBI:195366"/>
    </ligand>
</feature>
<dbReference type="GO" id="GO:0004644">
    <property type="term" value="F:phosphoribosylglycinamide formyltransferase activity"/>
    <property type="evidence" value="ECO:0007669"/>
    <property type="project" value="UniProtKB-EC"/>
</dbReference>
<dbReference type="InterPro" id="IPR002376">
    <property type="entry name" value="Formyl_transf_N"/>
</dbReference>
<keyword evidence="9" id="KW-1185">Reference proteome</keyword>
<dbReference type="Pfam" id="PF00551">
    <property type="entry name" value="Formyl_trans_N"/>
    <property type="match status" value="1"/>
</dbReference>
<comment type="caution">
    <text evidence="8">The sequence shown here is derived from an EMBL/GenBank/DDBJ whole genome shotgun (WGS) entry which is preliminary data.</text>
</comment>
<feature type="active site" description="Proton donor" evidence="6">
    <location>
        <position position="103"/>
    </location>
</feature>
<comment type="similarity">
    <text evidence="4 6">Belongs to the GART family.</text>
</comment>
<dbReference type="InterPro" id="IPR004607">
    <property type="entry name" value="GART"/>
</dbReference>
<feature type="site" description="Raises pKa of active site His" evidence="6">
    <location>
        <position position="144"/>
    </location>
</feature>
<comment type="caution">
    <text evidence="6">Lacks conserved residue(s) required for the propagation of feature annotation.</text>
</comment>
<comment type="pathway">
    <text evidence="1 6">Purine metabolism; IMP biosynthesis via de novo pathway; N(2)-formyl-N(1)-(5-phospho-D-ribosyl)glycinamide from N(1)-(5-phospho-D-ribosyl)glycinamide (10-formyl THF route): step 1/1.</text>
</comment>
<accession>A0ABU9DXC1</accession>
<evidence type="ECO:0000256" key="1">
    <source>
        <dbReference type="ARBA" id="ARBA00005054"/>
    </source>
</evidence>